<name>A0A7V9A5Z0_9BACT</name>
<feature type="chain" id="PRO_5030824243" description="Exo-alpha-sialidase" evidence="1">
    <location>
        <begin position="24"/>
        <end position="336"/>
    </location>
</feature>
<feature type="signal peptide" evidence="1">
    <location>
        <begin position="1"/>
        <end position="23"/>
    </location>
</feature>
<keyword evidence="3" id="KW-1185">Reference proteome</keyword>
<comment type="caution">
    <text evidence="2">The sequence shown here is derived from an EMBL/GenBank/DDBJ whole genome shotgun (WGS) entry which is preliminary data.</text>
</comment>
<evidence type="ECO:0008006" key="4">
    <source>
        <dbReference type="Google" id="ProtNLM"/>
    </source>
</evidence>
<dbReference type="EMBL" id="JABRWO010000002">
    <property type="protein sequence ID" value="MBA2113717.1"/>
    <property type="molecule type" value="Genomic_DNA"/>
</dbReference>
<dbReference type="CDD" id="cd15482">
    <property type="entry name" value="Sialidase_non-viral"/>
    <property type="match status" value="1"/>
</dbReference>
<evidence type="ECO:0000313" key="3">
    <source>
        <dbReference type="Proteomes" id="UP000551616"/>
    </source>
</evidence>
<accession>A0A7V9A5Z0</accession>
<dbReference type="SUPFAM" id="SSF50939">
    <property type="entry name" value="Sialidases"/>
    <property type="match status" value="1"/>
</dbReference>
<dbReference type="Gene3D" id="2.120.10.10">
    <property type="match status" value="1"/>
</dbReference>
<dbReference type="AlphaFoldDB" id="A0A7V9A5Z0"/>
<dbReference type="Proteomes" id="UP000551616">
    <property type="component" value="Unassembled WGS sequence"/>
</dbReference>
<protein>
    <recommendedName>
        <fullName evidence="4">Exo-alpha-sialidase</fullName>
    </recommendedName>
</protein>
<keyword evidence="1" id="KW-0732">Signal</keyword>
<proteinExistence type="predicted"/>
<dbReference type="InterPro" id="IPR036278">
    <property type="entry name" value="Sialidase_sf"/>
</dbReference>
<evidence type="ECO:0000256" key="1">
    <source>
        <dbReference type="SAM" id="SignalP"/>
    </source>
</evidence>
<dbReference type="RefSeq" id="WP_207395207.1">
    <property type="nucleotide sequence ID" value="NZ_JABRWO010000002.1"/>
</dbReference>
<evidence type="ECO:0000313" key="2">
    <source>
        <dbReference type="EMBL" id="MBA2113717.1"/>
    </source>
</evidence>
<organism evidence="2 3">
    <name type="scientific">Bremerella alba</name>
    <dbReference type="NCBI Taxonomy" id="980252"/>
    <lineage>
        <taxon>Bacteria</taxon>
        <taxon>Pseudomonadati</taxon>
        <taxon>Planctomycetota</taxon>
        <taxon>Planctomycetia</taxon>
        <taxon>Pirellulales</taxon>
        <taxon>Pirellulaceae</taxon>
        <taxon>Bremerella</taxon>
    </lineage>
</organism>
<sequence length="336" mass="37041">MVRCLILCLTLGSVSLAVSPLFAADNPQAEIISVEKIWDQAPHNAFTDLVRFQDRWFCVFREGQKHVSKDGALRVLSSVDGKNWKSAALITSDTADLRDAKISVTPDGRLCLAGAGALHQPAAAKHQSYVWYSDDGTDWSTPTEVGDPNFWLWRIAWHNGNAYGIGYGTSGARAARFYKSTDGKTFEQVGQDFEIDGYMNETGLVFLEDDTALCLIRRDGKPNDALLGTSKPPYSDWQWKSTNTYVGGPQLVKLDDGRFIVGGRSRTHGAKTTVWELEPKTATLTPLADLPSGGDTSYPGIVDHDRKLWVSYYSSHEGKTSIYLAKLKLPETPSSK</sequence>
<gene>
    <name evidence="2" type="ORF">HOV93_08680</name>
</gene>
<reference evidence="2 3" key="1">
    <citation type="submission" date="2020-05" db="EMBL/GenBank/DDBJ databases">
        <title>Bremerella alba sp. nov., a novel planctomycete isolated from the surface of the macroalga Fucus spiralis.</title>
        <authorList>
            <person name="Godinho O."/>
            <person name="Botelho R."/>
            <person name="Albuquerque L."/>
            <person name="Wiegand S."/>
            <person name="Da Costa M.S."/>
            <person name="Lobo-Da-Cunha A."/>
            <person name="Jogler C."/>
            <person name="Lage O.M."/>
        </authorList>
    </citation>
    <scope>NUCLEOTIDE SEQUENCE [LARGE SCALE GENOMIC DNA]</scope>
    <source>
        <strain evidence="2 3">FF15</strain>
    </source>
</reference>